<reference evidence="2 3" key="1">
    <citation type="submission" date="2016-09" db="EMBL/GenBank/DDBJ databases">
        <title>Chromobacterium muskegensis sp. nov., an insecticidal bacterium isolated from Sphagnum bogs.</title>
        <authorList>
            <person name="Sparks M.E."/>
            <person name="Blackburn M.B."/>
            <person name="Gundersen-Rindal D.E."/>
            <person name="Mitchell A."/>
            <person name="Farrar R."/>
            <person name="Kuhar D."/>
        </authorList>
    </citation>
    <scope>NUCLEOTIDE SEQUENCE [LARGE SCALE GENOMIC DNA]</scope>
    <source>
        <strain evidence="2 3">14B-1</strain>
    </source>
</reference>
<dbReference type="PANTHER" id="PTHR36109">
    <property type="entry name" value="MEMBRANE PROTEIN-RELATED"/>
    <property type="match status" value="1"/>
</dbReference>
<keyword evidence="1" id="KW-0472">Membrane</keyword>
<sequence length="167" mass="17901">MENPDSSIYVFNTHIEAEEAIRLLSRSGFDLQKLSLVGKGYHSDEHPVGFYTDGDKVKSWGGVGAFWGGIWGLLFTPAVFFLPGVGLIALAGPLVSTLISVLEGAVVVGGLSALAASLTRIGIPQDRVIKYETLLKSDRYLLVVHGSIDDEMKARAVLEGAKKVKSV</sequence>
<evidence type="ECO:0000313" key="2">
    <source>
        <dbReference type="EMBL" id="OHX21362.1"/>
    </source>
</evidence>
<dbReference type="InterPro" id="IPR052948">
    <property type="entry name" value="Low_temp-induced_all0457"/>
</dbReference>
<protein>
    <submittedName>
        <fullName evidence="2">Permease</fullName>
    </submittedName>
</protein>
<organism evidence="2 3">
    <name type="scientific">Chromobacterium sphagni</name>
    <dbReference type="NCBI Taxonomy" id="1903179"/>
    <lineage>
        <taxon>Bacteria</taxon>
        <taxon>Pseudomonadati</taxon>
        <taxon>Pseudomonadota</taxon>
        <taxon>Betaproteobacteria</taxon>
        <taxon>Neisseriales</taxon>
        <taxon>Chromobacteriaceae</taxon>
        <taxon>Chromobacterium</taxon>
    </lineage>
</organism>
<dbReference type="RefSeq" id="WP_071111319.1">
    <property type="nucleotide sequence ID" value="NZ_MKCT01000001.1"/>
</dbReference>
<evidence type="ECO:0000313" key="3">
    <source>
        <dbReference type="Proteomes" id="UP000180280"/>
    </source>
</evidence>
<feature type="transmembrane region" description="Helical" evidence="1">
    <location>
        <begin position="97"/>
        <end position="118"/>
    </location>
</feature>
<keyword evidence="1" id="KW-1133">Transmembrane helix</keyword>
<proteinExistence type="predicted"/>
<evidence type="ECO:0000256" key="1">
    <source>
        <dbReference type="SAM" id="Phobius"/>
    </source>
</evidence>
<comment type="caution">
    <text evidence="2">The sequence shown here is derived from an EMBL/GenBank/DDBJ whole genome shotgun (WGS) entry which is preliminary data.</text>
</comment>
<gene>
    <name evidence="2" type="ORF">BI344_02185</name>
</gene>
<keyword evidence="3" id="KW-1185">Reference proteome</keyword>
<dbReference type="Proteomes" id="UP000180280">
    <property type="component" value="Unassembled WGS sequence"/>
</dbReference>
<accession>A0ABX3CHD8</accession>
<dbReference type="PANTHER" id="PTHR36109:SF2">
    <property type="entry name" value="MEMBRANE PROTEIN"/>
    <property type="match status" value="1"/>
</dbReference>
<feature type="transmembrane region" description="Helical" evidence="1">
    <location>
        <begin position="65"/>
        <end position="91"/>
    </location>
</feature>
<name>A0ABX3CHD8_9NEIS</name>
<keyword evidence="1" id="KW-0812">Transmembrane</keyword>
<dbReference type="EMBL" id="MKCT01000001">
    <property type="protein sequence ID" value="OHX21362.1"/>
    <property type="molecule type" value="Genomic_DNA"/>
</dbReference>